<evidence type="ECO:0000313" key="1">
    <source>
        <dbReference type="EMBL" id="KRW99529.1"/>
    </source>
</evidence>
<organism evidence="1 2">
    <name type="scientific">Pseudocohnilembus persalinus</name>
    <name type="common">Ciliate</name>
    <dbReference type="NCBI Taxonomy" id="266149"/>
    <lineage>
        <taxon>Eukaryota</taxon>
        <taxon>Sar</taxon>
        <taxon>Alveolata</taxon>
        <taxon>Ciliophora</taxon>
        <taxon>Intramacronucleata</taxon>
        <taxon>Oligohymenophorea</taxon>
        <taxon>Scuticociliatia</taxon>
        <taxon>Philasterida</taxon>
        <taxon>Pseudocohnilembidae</taxon>
        <taxon>Pseudocohnilembus</taxon>
    </lineage>
</organism>
<protein>
    <submittedName>
        <fullName evidence="1">Uncharacterized protein</fullName>
    </submittedName>
</protein>
<dbReference type="OrthoDB" id="298383at2759"/>
<evidence type="ECO:0000313" key="2">
    <source>
        <dbReference type="Proteomes" id="UP000054937"/>
    </source>
</evidence>
<dbReference type="InParanoid" id="A0A0V0QBD1"/>
<dbReference type="GO" id="GO:0019005">
    <property type="term" value="C:SCF ubiquitin ligase complex"/>
    <property type="evidence" value="ECO:0007669"/>
    <property type="project" value="TreeGrafter"/>
</dbReference>
<dbReference type="Gene3D" id="3.80.10.10">
    <property type="entry name" value="Ribonuclease Inhibitor"/>
    <property type="match status" value="4"/>
</dbReference>
<dbReference type="Proteomes" id="UP000054937">
    <property type="component" value="Unassembled WGS sequence"/>
</dbReference>
<accession>A0A0V0QBD1</accession>
<dbReference type="EMBL" id="LDAU01000211">
    <property type="protein sequence ID" value="KRW99529.1"/>
    <property type="molecule type" value="Genomic_DNA"/>
</dbReference>
<dbReference type="InterPro" id="IPR032675">
    <property type="entry name" value="LRR_dom_sf"/>
</dbReference>
<dbReference type="GO" id="GO:0031146">
    <property type="term" value="P:SCF-dependent proteasomal ubiquitin-dependent protein catabolic process"/>
    <property type="evidence" value="ECO:0007669"/>
    <property type="project" value="TreeGrafter"/>
</dbReference>
<reference evidence="1 2" key="1">
    <citation type="journal article" date="2015" name="Sci. Rep.">
        <title>Genome of the facultative scuticociliatosis pathogen Pseudocohnilembus persalinus provides insight into its virulence through horizontal gene transfer.</title>
        <authorList>
            <person name="Xiong J."/>
            <person name="Wang G."/>
            <person name="Cheng J."/>
            <person name="Tian M."/>
            <person name="Pan X."/>
            <person name="Warren A."/>
            <person name="Jiang C."/>
            <person name="Yuan D."/>
            <person name="Miao W."/>
        </authorList>
    </citation>
    <scope>NUCLEOTIDE SEQUENCE [LARGE SCALE GENOMIC DNA]</scope>
    <source>
        <strain evidence="1">36N120E</strain>
    </source>
</reference>
<name>A0A0V0QBD1_PSEPJ</name>
<dbReference type="SUPFAM" id="SSF52047">
    <property type="entry name" value="RNI-like"/>
    <property type="match status" value="1"/>
</dbReference>
<dbReference type="AlphaFoldDB" id="A0A0V0QBD1"/>
<sequence>MKSVTNNSFIQEEEEEEFEDEYFQPIATIRDYKYIYPDIQKIDIKYLDIALAKQFFQPNTLTGLKMTVYNCDKGKFSELTTFIDYLLQNQQIQELYLNFSDYHAMTDADLEKLYLILSQYIGKLKILQLNLNNWGQDNENITEKGCLFLGQIIGSQQNLVQLSLLCTRWGMNNTKINDKAIQNLMEGLGQLTKLQQLELNLQSWGCQKYSSLGHISDEGINFVALALFNLQQLTNLDLNLRSWGYQNKKVTNKSLFAIGDSLKQINQLNKLHLNLYCWGYENDQITGEGVQHVMSSINNHYDLEDININFEGWGLDQKKKRNLVNISNNTVQDMFGYLQQYEKLKKFSINLNSWGWKNDTISNQSLKRIGTFLQERGQNLESLELSLKMWYNNVDQINHDGIDTLSQGLQNCRNLKKMYLNLECMGFKNPKIDNNCIKQIAAPLHEMKNLEELHLLLECWGVEDKENLGIVCDEDIKNIIDPIQEMRNLKILNLNFNSWGYKNNKITDKAVQIISDCISNLAQNLISLEIHLKNWGYFNRAIKNNSLDYLQRALLNLKELQYLKLDIDNWGDGNPYIHVNAFEKLLQSIQQLPYITELQFLHKIQDWDLGRNDNNQSKIDKQIETMLYLIKNLNDKIKFNKNLIIANQTVLQYYSHIFRREMIYDIAENLVI</sequence>
<keyword evidence="2" id="KW-1185">Reference proteome</keyword>
<proteinExistence type="predicted"/>
<dbReference type="PANTHER" id="PTHR13318">
    <property type="entry name" value="PARTNER OF PAIRED, ISOFORM B-RELATED"/>
    <property type="match status" value="1"/>
</dbReference>
<comment type="caution">
    <text evidence="1">The sequence shown here is derived from an EMBL/GenBank/DDBJ whole genome shotgun (WGS) entry which is preliminary data.</text>
</comment>
<dbReference type="PANTHER" id="PTHR13318:SF190">
    <property type="entry name" value="PARTNER OF PAIRED, ISOFORM B"/>
    <property type="match status" value="1"/>
</dbReference>
<gene>
    <name evidence="1" type="ORF">PPERSA_03999</name>
</gene>